<sequence length="391" mass="44116">MVRLVVVSECQKQAREMPIKSVKTTEERAALIPRGKGSKLSRPATNMFFRDDRSLSEWQKHAREMPIRSMKATEERAALIPCGETDGAVVEEIDDATAEDDAVCVVCGVGGDAIYCETCPSISHPDCLGLQDFPLQSWFCFTCQCAICGLIDFHDSKFSDKETAMFNCAQCERKYHSACLEAKNRQPIKDLSNGNSFCGKSCRRIFYGLRNLVGKSAHIPGNLSWTLVRSSEEPESNTDKINKLLSAALDALLECFYPIVDSFTNIEMISHVLYNKPSKYRRLNFCGFYTLFLHEGSQIITVATIRVHGAHFAEMPFIGTRFEYQGKGMCRVLVNILERILKKLKVERLVVPAISELEQTWQKSFGFQPLILTNIFVFININVRSALIFMV</sequence>
<gene>
    <name evidence="1" type="ORF">O6H91_08G010500</name>
</gene>
<organism evidence="1 2">
    <name type="scientific">Diphasiastrum complanatum</name>
    <name type="common">Issler's clubmoss</name>
    <name type="synonym">Lycopodium complanatum</name>
    <dbReference type="NCBI Taxonomy" id="34168"/>
    <lineage>
        <taxon>Eukaryota</taxon>
        <taxon>Viridiplantae</taxon>
        <taxon>Streptophyta</taxon>
        <taxon>Embryophyta</taxon>
        <taxon>Tracheophyta</taxon>
        <taxon>Lycopodiopsida</taxon>
        <taxon>Lycopodiales</taxon>
        <taxon>Lycopodiaceae</taxon>
        <taxon>Lycopodioideae</taxon>
        <taxon>Diphasiastrum</taxon>
    </lineage>
</organism>
<name>A0ACC2CVT8_DIPCM</name>
<comment type="caution">
    <text evidence="1">The sequence shown here is derived from an EMBL/GenBank/DDBJ whole genome shotgun (WGS) entry which is preliminary data.</text>
</comment>
<dbReference type="EMBL" id="CM055099">
    <property type="protein sequence ID" value="KAJ7545792.1"/>
    <property type="molecule type" value="Genomic_DNA"/>
</dbReference>
<reference evidence="2" key="1">
    <citation type="journal article" date="2024" name="Proc. Natl. Acad. Sci. U.S.A.">
        <title>Extraordinary preservation of gene collinearity over three hundred million years revealed in homosporous lycophytes.</title>
        <authorList>
            <person name="Li C."/>
            <person name="Wickell D."/>
            <person name="Kuo L.Y."/>
            <person name="Chen X."/>
            <person name="Nie B."/>
            <person name="Liao X."/>
            <person name="Peng D."/>
            <person name="Ji J."/>
            <person name="Jenkins J."/>
            <person name="Williams M."/>
            <person name="Shu S."/>
            <person name="Plott C."/>
            <person name="Barry K."/>
            <person name="Rajasekar S."/>
            <person name="Grimwood J."/>
            <person name="Han X."/>
            <person name="Sun S."/>
            <person name="Hou Z."/>
            <person name="He W."/>
            <person name="Dai G."/>
            <person name="Sun C."/>
            <person name="Schmutz J."/>
            <person name="Leebens-Mack J.H."/>
            <person name="Li F.W."/>
            <person name="Wang L."/>
        </authorList>
    </citation>
    <scope>NUCLEOTIDE SEQUENCE [LARGE SCALE GENOMIC DNA]</scope>
    <source>
        <strain evidence="2">cv. PW_Plant_1</strain>
    </source>
</reference>
<protein>
    <submittedName>
        <fullName evidence="1">Uncharacterized protein</fullName>
    </submittedName>
</protein>
<evidence type="ECO:0000313" key="1">
    <source>
        <dbReference type="EMBL" id="KAJ7545792.1"/>
    </source>
</evidence>
<accession>A0ACC2CVT8</accession>
<dbReference type="Proteomes" id="UP001162992">
    <property type="component" value="Chromosome 8"/>
</dbReference>
<evidence type="ECO:0000313" key="2">
    <source>
        <dbReference type="Proteomes" id="UP001162992"/>
    </source>
</evidence>
<proteinExistence type="predicted"/>
<keyword evidence="2" id="KW-1185">Reference proteome</keyword>